<dbReference type="Pfam" id="PF12704">
    <property type="entry name" value="MacB_PCD"/>
    <property type="match status" value="2"/>
</dbReference>
<dbReference type="GO" id="GO:0022857">
    <property type="term" value="F:transmembrane transporter activity"/>
    <property type="evidence" value="ECO:0007669"/>
    <property type="project" value="TreeGrafter"/>
</dbReference>
<dbReference type="GO" id="GO:0005886">
    <property type="term" value="C:plasma membrane"/>
    <property type="evidence" value="ECO:0007669"/>
    <property type="project" value="UniProtKB-SubCell"/>
</dbReference>
<dbReference type="InterPro" id="IPR025857">
    <property type="entry name" value="MacB_PCD"/>
</dbReference>
<dbReference type="InterPro" id="IPR050250">
    <property type="entry name" value="Macrolide_Exporter_MacB"/>
</dbReference>
<feature type="transmembrane region" description="Helical" evidence="6">
    <location>
        <begin position="377"/>
        <end position="402"/>
    </location>
</feature>
<accession>A0A1H1S6Q9</accession>
<keyword evidence="2" id="KW-1003">Cell membrane</keyword>
<feature type="transmembrane region" description="Helical" evidence="6">
    <location>
        <begin position="763"/>
        <end position="790"/>
    </location>
</feature>
<feature type="domain" description="MacB-like periplasmic core" evidence="8">
    <location>
        <begin position="436"/>
        <end position="608"/>
    </location>
</feature>
<dbReference type="EMBL" id="LT629740">
    <property type="protein sequence ID" value="SDS42969.1"/>
    <property type="molecule type" value="Genomic_DNA"/>
</dbReference>
<protein>
    <submittedName>
        <fullName evidence="9">Putative ABC transport system permease protein</fullName>
    </submittedName>
</protein>
<dbReference type="InterPro" id="IPR003838">
    <property type="entry name" value="ABC3_permease_C"/>
</dbReference>
<evidence type="ECO:0000256" key="5">
    <source>
        <dbReference type="ARBA" id="ARBA00023136"/>
    </source>
</evidence>
<keyword evidence="5 6" id="KW-0472">Membrane</keyword>
<evidence type="ECO:0000259" key="7">
    <source>
        <dbReference type="Pfam" id="PF02687"/>
    </source>
</evidence>
<feature type="transmembrane region" description="Helical" evidence="6">
    <location>
        <begin position="729"/>
        <end position="748"/>
    </location>
</feature>
<feature type="transmembrane region" description="Helical" evidence="6">
    <location>
        <begin position="21"/>
        <end position="41"/>
    </location>
</feature>
<dbReference type="PANTHER" id="PTHR30572:SF18">
    <property type="entry name" value="ABC-TYPE MACROLIDE FAMILY EXPORT SYSTEM PERMEASE COMPONENT 2"/>
    <property type="match status" value="1"/>
</dbReference>
<keyword evidence="3 6" id="KW-0812">Transmembrane</keyword>
<dbReference type="PANTHER" id="PTHR30572">
    <property type="entry name" value="MEMBRANE COMPONENT OF TRANSPORTER-RELATED"/>
    <property type="match status" value="1"/>
</dbReference>
<evidence type="ECO:0000313" key="10">
    <source>
        <dbReference type="Proteomes" id="UP000199679"/>
    </source>
</evidence>
<feature type="domain" description="ABC3 transporter permease C-terminal" evidence="7">
    <location>
        <begin position="291"/>
        <end position="404"/>
    </location>
</feature>
<dbReference type="Pfam" id="PF02687">
    <property type="entry name" value="FtsX"/>
    <property type="match status" value="2"/>
</dbReference>
<feature type="transmembrane region" description="Helical" evidence="6">
    <location>
        <begin position="285"/>
        <end position="306"/>
    </location>
</feature>
<dbReference type="RefSeq" id="WP_091370187.1">
    <property type="nucleotide sequence ID" value="NZ_LT629740.1"/>
</dbReference>
<reference evidence="9 10" key="1">
    <citation type="submission" date="2016-10" db="EMBL/GenBank/DDBJ databases">
        <authorList>
            <person name="de Groot N.N."/>
        </authorList>
    </citation>
    <scope>NUCLEOTIDE SEQUENCE [LARGE SCALE GENOMIC DNA]</scope>
    <source>
        <strain evidence="9 10">MP1X4</strain>
    </source>
</reference>
<name>A0A1H1S6Q9_MUCMA</name>
<comment type="subcellular location">
    <subcellularLocation>
        <location evidence="1">Cell membrane</location>
        <topology evidence="1">Multi-pass membrane protein</topology>
    </subcellularLocation>
</comment>
<gene>
    <name evidence="9" type="ORF">SAMN05216490_1138</name>
</gene>
<evidence type="ECO:0000256" key="3">
    <source>
        <dbReference type="ARBA" id="ARBA00022692"/>
    </source>
</evidence>
<sequence length="800" mass="89035">MFKNYLLVAFRNLTKNKGFSFINIAGLAIGMAACLLIIQYVTYELSFDNFHTNKARIFRVNQDRYNNGKLSTQWTAGAFAVGNAIKVLPEIEDEVKIVGSGDIQASYKDQKLVIQHVYFASNSFFNVFSFPLLNGDSKTALKEPNTVVISEEIADKLFHGENAVGKSIMINNQQPVKVTGVMKKWPENTHMKCDYLASYATFLKIVNYPIDDQWLNDGCITYVLLRPGVDPNVVDAKFAPIVKKAYDQYKNSGEGGVYQLIPVQDIHLSANRMGELQPNTDGKSVYLLLGIAIFVIIIAWINYINLATARAINRAKEVGVRKTLGSAKGQLILQFMLEAVLLNVLSLILAFILIACFLPVFSSISGMHLSFTLFSSAVFWLTVVAMLVVGTVFSGFYPAIVLSSFRPVDVIKGKLSASSGGALLRKGMVVFQFAASIFLLIGSLTVFKQVTYMQKQDLGMRIDQTLVIKPPLVRVDSFYRNMKEFKNECLQLPAVKSVAVSTTIPGDPVYWNAGGIKLKGADEKEGKQYRIIGVDYDFLTAYNLKVIAGRAFGKDFGTDTGAVVFSKKGVEQLGFNKPETALGKRIDFWGKVYTIVGVVDNFHQQSLHDAYDAIIFRCIPDVRGDVSVKVSSTNIQRTIESLQANWKTAFPGDQFDYFFLDQHFNEQYKADQHFGQVFGIFTLIAIIVACLGLFGLVSYTIVQRTKEIGIRKVLGASVNSILQLLYKDFAFLIVIAFVVSIPLAWYAISKWLQSYAFRIDIDMLLFVIPFLTVFIIAFATVSVLTVRAALTNPVKSLKTE</sequence>
<evidence type="ECO:0000259" key="8">
    <source>
        <dbReference type="Pfam" id="PF12704"/>
    </source>
</evidence>
<evidence type="ECO:0000256" key="1">
    <source>
        <dbReference type="ARBA" id="ARBA00004651"/>
    </source>
</evidence>
<dbReference type="OrthoDB" id="5933722at2"/>
<evidence type="ECO:0000256" key="6">
    <source>
        <dbReference type="SAM" id="Phobius"/>
    </source>
</evidence>
<evidence type="ECO:0000313" key="9">
    <source>
        <dbReference type="EMBL" id="SDS42969.1"/>
    </source>
</evidence>
<feature type="transmembrane region" description="Helical" evidence="6">
    <location>
        <begin position="423"/>
        <end position="447"/>
    </location>
</feature>
<organism evidence="9 10">
    <name type="scientific">Mucilaginibacter mallensis</name>
    <dbReference type="NCBI Taxonomy" id="652787"/>
    <lineage>
        <taxon>Bacteria</taxon>
        <taxon>Pseudomonadati</taxon>
        <taxon>Bacteroidota</taxon>
        <taxon>Sphingobacteriia</taxon>
        <taxon>Sphingobacteriales</taxon>
        <taxon>Sphingobacteriaceae</taxon>
        <taxon>Mucilaginibacter</taxon>
    </lineage>
</organism>
<dbReference type="STRING" id="652787.SAMN05216490_1138"/>
<dbReference type="Proteomes" id="UP000199679">
    <property type="component" value="Chromosome I"/>
</dbReference>
<proteinExistence type="predicted"/>
<keyword evidence="10" id="KW-1185">Reference proteome</keyword>
<keyword evidence="4 6" id="KW-1133">Transmembrane helix</keyword>
<feature type="domain" description="ABC3 transporter permease C-terminal" evidence="7">
    <location>
        <begin position="680"/>
        <end position="785"/>
    </location>
</feature>
<feature type="domain" description="MacB-like periplasmic core" evidence="8">
    <location>
        <begin position="20"/>
        <end position="237"/>
    </location>
</feature>
<dbReference type="PROSITE" id="PS51257">
    <property type="entry name" value="PROKAR_LIPOPROTEIN"/>
    <property type="match status" value="1"/>
</dbReference>
<feature type="transmembrane region" description="Helical" evidence="6">
    <location>
        <begin position="340"/>
        <end position="365"/>
    </location>
</feature>
<evidence type="ECO:0000256" key="2">
    <source>
        <dbReference type="ARBA" id="ARBA00022475"/>
    </source>
</evidence>
<dbReference type="AlphaFoldDB" id="A0A1H1S6Q9"/>
<feature type="transmembrane region" description="Helical" evidence="6">
    <location>
        <begin position="677"/>
        <end position="702"/>
    </location>
</feature>
<evidence type="ECO:0000256" key="4">
    <source>
        <dbReference type="ARBA" id="ARBA00022989"/>
    </source>
</evidence>